<evidence type="ECO:0000256" key="1">
    <source>
        <dbReference type="SAM" id="MobiDB-lite"/>
    </source>
</evidence>
<accession>A0A8C8B526</accession>
<dbReference type="Proteomes" id="UP000694552">
    <property type="component" value="Unplaced"/>
</dbReference>
<evidence type="ECO:0000313" key="3">
    <source>
        <dbReference type="Proteomes" id="UP000694552"/>
    </source>
</evidence>
<reference evidence="2" key="2">
    <citation type="submission" date="2025-09" db="UniProtKB">
        <authorList>
            <consortium name="Ensembl"/>
        </authorList>
    </citation>
    <scope>IDENTIFICATION</scope>
</reference>
<feature type="region of interest" description="Disordered" evidence="1">
    <location>
        <begin position="88"/>
        <end position="120"/>
    </location>
</feature>
<sequence>PLGGCPRGATPGARGPDATAQHLWAGSAWPRLLWLPLSCLSPGGRWERQMARGRRESRAQGGLSGDGSRLWAFPFSCLGLGSPLGHWGQQDRGRASSGGSQPAGKQAEGFNGPVLNSGGLGGMDPALPSPRQRCVLAEGGGGSAPAQEWAPETVLGTSWQCRGSLLIALAQC</sequence>
<keyword evidence="3" id="KW-1185">Reference proteome</keyword>
<organism evidence="2 3">
    <name type="scientific">Otus sunia</name>
    <name type="common">Oriental scops-owl</name>
    <dbReference type="NCBI Taxonomy" id="257818"/>
    <lineage>
        <taxon>Eukaryota</taxon>
        <taxon>Metazoa</taxon>
        <taxon>Chordata</taxon>
        <taxon>Craniata</taxon>
        <taxon>Vertebrata</taxon>
        <taxon>Euteleostomi</taxon>
        <taxon>Archelosauria</taxon>
        <taxon>Archosauria</taxon>
        <taxon>Dinosauria</taxon>
        <taxon>Saurischia</taxon>
        <taxon>Theropoda</taxon>
        <taxon>Coelurosauria</taxon>
        <taxon>Aves</taxon>
        <taxon>Neognathae</taxon>
        <taxon>Neoaves</taxon>
        <taxon>Telluraves</taxon>
        <taxon>Strigiformes</taxon>
        <taxon>Strigidae</taxon>
        <taxon>Otus</taxon>
    </lineage>
</organism>
<evidence type="ECO:0000313" key="2">
    <source>
        <dbReference type="Ensembl" id="ENSOSUP00000015732.1"/>
    </source>
</evidence>
<proteinExistence type="predicted"/>
<dbReference type="Ensembl" id="ENSOSUT00000016275.1">
    <property type="protein sequence ID" value="ENSOSUP00000015732.1"/>
    <property type="gene ID" value="ENSOSUG00000011265.1"/>
</dbReference>
<reference evidence="2" key="1">
    <citation type="submission" date="2025-08" db="UniProtKB">
        <authorList>
            <consortium name="Ensembl"/>
        </authorList>
    </citation>
    <scope>IDENTIFICATION</scope>
</reference>
<protein>
    <submittedName>
        <fullName evidence="2">Uncharacterized protein</fullName>
    </submittedName>
</protein>
<name>A0A8C8B526_9STRI</name>
<dbReference type="AlphaFoldDB" id="A0A8C8B526"/>